<feature type="region of interest" description="Disordered" evidence="1">
    <location>
        <begin position="17"/>
        <end position="69"/>
    </location>
</feature>
<name>A0A6J4S8G5_9SPHN</name>
<evidence type="ECO:0000313" key="2">
    <source>
        <dbReference type="EMBL" id="CAA9492478.1"/>
    </source>
</evidence>
<dbReference type="EC" id="1.3.8.8" evidence="2"/>
<gene>
    <name evidence="2" type="ORF">AVDCRST_MAG91-613</name>
</gene>
<proteinExistence type="predicted"/>
<organism evidence="2">
    <name type="scientific">uncultured Sphingomonadaceae bacterium</name>
    <dbReference type="NCBI Taxonomy" id="169976"/>
    <lineage>
        <taxon>Bacteria</taxon>
        <taxon>Pseudomonadati</taxon>
        <taxon>Pseudomonadota</taxon>
        <taxon>Alphaproteobacteria</taxon>
        <taxon>Sphingomonadales</taxon>
        <taxon>Sphingomonadaceae</taxon>
        <taxon>environmental samples</taxon>
    </lineage>
</organism>
<feature type="non-terminal residue" evidence="2">
    <location>
        <position position="107"/>
    </location>
</feature>
<reference evidence="2" key="1">
    <citation type="submission" date="2020-02" db="EMBL/GenBank/DDBJ databases">
        <authorList>
            <person name="Meier V. D."/>
        </authorList>
    </citation>
    <scope>NUCLEOTIDE SEQUENCE</scope>
    <source>
        <strain evidence="2">AVDCRST_MAG91</strain>
    </source>
</reference>
<accession>A0A6J4S8G5</accession>
<feature type="compositionally biased region" description="Low complexity" evidence="1">
    <location>
        <begin position="27"/>
        <end position="39"/>
    </location>
</feature>
<feature type="non-terminal residue" evidence="2">
    <location>
        <position position="1"/>
    </location>
</feature>
<dbReference type="AlphaFoldDB" id="A0A6J4S8G5"/>
<feature type="compositionally biased region" description="Low complexity" evidence="1">
    <location>
        <begin position="47"/>
        <end position="59"/>
    </location>
</feature>
<dbReference type="EMBL" id="CADCVX010000143">
    <property type="protein sequence ID" value="CAA9492478.1"/>
    <property type="molecule type" value="Genomic_DNA"/>
</dbReference>
<sequence length="107" mass="11795">WPIETISARRCAPGWRRTARQKCASRSSTKATPAGAGATRRSRTPRRSSGWRSWARAAGPCPTGQRNMAAAGCRRRRPRSCGRRWPASARATRCTASAFRCSGRRCC</sequence>
<protein>
    <submittedName>
        <fullName evidence="2">Acyl-CoA dehydrogenase, long-chain specific</fullName>
        <ecNumber evidence="2">1.3.8.8</ecNumber>
    </submittedName>
</protein>
<dbReference type="GO" id="GO:0004466">
    <property type="term" value="F:long-chain fatty acyl-CoA dehydrogenase activity"/>
    <property type="evidence" value="ECO:0007669"/>
    <property type="project" value="UniProtKB-EC"/>
</dbReference>
<evidence type="ECO:0000256" key="1">
    <source>
        <dbReference type="SAM" id="MobiDB-lite"/>
    </source>
</evidence>
<keyword evidence="2" id="KW-0560">Oxidoreductase</keyword>